<feature type="non-terminal residue" evidence="1">
    <location>
        <position position="1"/>
    </location>
</feature>
<organism evidence="1 2">
    <name type="scientific">Neurospora intermedia</name>
    <dbReference type="NCBI Taxonomy" id="5142"/>
    <lineage>
        <taxon>Eukaryota</taxon>
        <taxon>Fungi</taxon>
        <taxon>Dikarya</taxon>
        <taxon>Ascomycota</taxon>
        <taxon>Pezizomycotina</taxon>
        <taxon>Sordariomycetes</taxon>
        <taxon>Sordariomycetidae</taxon>
        <taxon>Sordariales</taxon>
        <taxon>Sordariaceae</taxon>
        <taxon>Neurospora</taxon>
    </lineage>
</organism>
<proteinExistence type="predicted"/>
<name>A0ABR3DNE6_NEUIN</name>
<gene>
    <name evidence="1" type="ORF">QR685DRAFT_431135</name>
</gene>
<sequence length="51" mass="5241">VMGLAPDKASGSDWLDLSAKTATRVETVPIDSDYGTIAPGLSGAFSNCLKL</sequence>
<accession>A0ABR3DNE6</accession>
<protein>
    <submittedName>
        <fullName evidence="1">Uncharacterized protein</fullName>
    </submittedName>
</protein>
<comment type="caution">
    <text evidence="1">The sequence shown here is derived from an EMBL/GenBank/DDBJ whole genome shotgun (WGS) entry which is preliminary data.</text>
</comment>
<evidence type="ECO:0000313" key="2">
    <source>
        <dbReference type="Proteomes" id="UP001451303"/>
    </source>
</evidence>
<keyword evidence="2" id="KW-1185">Reference proteome</keyword>
<reference evidence="1 2" key="1">
    <citation type="submission" date="2023-09" db="EMBL/GenBank/DDBJ databases">
        <title>Multi-omics analysis of a traditional fermented food reveals byproduct-associated fungal strains for waste-to-food upcycling.</title>
        <authorList>
            <consortium name="Lawrence Berkeley National Laboratory"/>
            <person name="Rekdal V.M."/>
            <person name="Villalobos-Escobedo J.M."/>
            <person name="Rodriguez-Valeron N."/>
            <person name="Garcia M.O."/>
            <person name="Vasquez D.P."/>
            <person name="Damayanti I."/>
            <person name="Sorensen P.M."/>
            <person name="Baidoo E.E."/>
            <person name="De Carvalho A.C."/>
            <person name="Riley R."/>
            <person name="Lipzen A."/>
            <person name="He G."/>
            <person name="Yan M."/>
            <person name="Haridas S."/>
            <person name="Daum C."/>
            <person name="Yoshinaga Y."/>
            <person name="Ng V."/>
            <person name="Grigoriev I.V."/>
            <person name="Munk R."/>
            <person name="Nuraida L."/>
            <person name="Wijaya C.H."/>
            <person name="Morales P.-C."/>
            <person name="Keasling J.D."/>
        </authorList>
    </citation>
    <scope>NUCLEOTIDE SEQUENCE [LARGE SCALE GENOMIC DNA]</scope>
    <source>
        <strain evidence="1 2">FGSC 2613</strain>
    </source>
</reference>
<dbReference type="EMBL" id="JAVLET010000001">
    <property type="protein sequence ID" value="KAL0474169.1"/>
    <property type="molecule type" value="Genomic_DNA"/>
</dbReference>
<evidence type="ECO:0000313" key="1">
    <source>
        <dbReference type="EMBL" id="KAL0474169.1"/>
    </source>
</evidence>
<dbReference type="Proteomes" id="UP001451303">
    <property type="component" value="Unassembled WGS sequence"/>
</dbReference>